<dbReference type="HOGENOM" id="CLU_2268606_0_0_1"/>
<sequence>MKRVMKRGYTLQPLSHVDVANNLGDYRPRQGAETDWVQFTLFRNRVRAFGERTQEKGEEEKQDSPRTIDFGCEFSKELILQGIWPASSYDADRGNQDQHSAPR</sequence>
<name>M1DS07_SOLTU</name>
<dbReference type="InParanoid" id="M1DS07"/>
<dbReference type="Proteomes" id="UP000011115">
    <property type="component" value="Unassembled WGS sequence"/>
</dbReference>
<reference evidence="2" key="1">
    <citation type="journal article" date="2011" name="Nature">
        <title>Genome sequence and analysis of the tuber crop potato.</title>
        <authorList>
            <consortium name="The Potato Genome Sequencing Consortium"/>
        </authorList>
    </citation>
    <scope>NUCLEOTIDE SEQUENCE [LARGE SCALE GENOMIC DNA]</scope>
    <source>
        <strain evidence="2">cv. DM1-3 516 R44</strain>
    </source>
</reference>
<accession>M1DS07</accession>
<evidence type="ECO:0000313" key="1">
    <source>
        <dbReference type="EnsemblPlants" id="PGSC0003DMT400093466"/>
    </source>
</evidence>
<dbReference type="EnsemblPlants" id="PGSC0003DMT400093466">
    <property type="protein sequence ID" value="PGSC0003DMT400093466"/>
    <property type="gene ID" value="PGSC0003DMG400043037"/>
</dbReference>
<organism evidence="1 2">
    <name type="scientific">Solanum tuberosum</name>
    <name type="common">Potato</name>
    <dbReference type="NCBI Taxonomy" id="4113"/>
    <lineage>
        <taxon>Eukaryota</taxon>
        <taxon>Viridiplantae</taxon>
        <taxon>Streptophyta</taxon>
        <taxon>Embryophyta</taxon>
        <taxon>Tracheophyta</taxon>
        <taxon>Spermatophyta</taxon>
        <taxon>Magnoliopsida</taxon>
        <taxon>eudicotyledons</taxon>
        <taxon>Gunneridae</taxon>
        <taxon>Pentapetalae</taxon>
        <taxon>asterids</taxon>
        <taxon>lamiids</taxon>
        <taxon>Solanales</taxon>
        <taxon>Solanaceae</taxon>
        <taxon>Solanoideae</taxon>
        <taxon>Solaneae</taxon>
        <taxon>Solanum</taxon>
    </lineage>
</organism>
<proteinExistence type="predicted"/>
<dbReference type="PaxDb" id="4113-PGSC0003DMT400093466"/>
<dbReference type="AlphaFoldDB" id="M1DS07"/>
<dbReference type="Gramene" id="PGSC0003DMT400093466">
    <property type="protein sequence ID" value="PGSC0003DMT400093466"/>
    <property type="gene ID" value="PGSC0003DMG400043037"/>
</dbReference>
<evidence type="ECO:0000313" key="2">
    <source>
        <dbReference type="Proteomes" id="UP000011115"/>
    </source>
</evidence>
<keyword evidence="2" id="KW-1185">Reference proteome</keyword>
<protein>
    <submittedName>
        <fullName evidence="1">Uncharacterized protein</fullName>
    </submittedName>
</protein>
<reference evidence="1" key="2">
    <citation type="submission" date="2015-06" db="UniProtKB">
        <authorList>
            <consortium name="EnsemblPlants"/>
        </authorList>
    </citation>
    <scope>IDENTIFICATION</scope>
    <source>
        <strain evidence="1">DM1-3 516 R44</strain>
    </source>
</reference>